<feature type="active site" description="Proton donor" evidence="15">
    <location>
        <position position="516"/>
    </location>
</feature>
<gene>
    <name evidence="19" type="ORF">FA15DRAFT_601404</name>
</gene>
<evidence type="ECO:0000256" key="15">
    <source>
        <dbReference type="PIRSR" id="PIRSR000137-1"/>
    </source>
</evidence>
<feature type="active site" description="Proton acceptor" evidence="15">
    <location>
        <position position="560"/>
    </location>
</feature>
<evidence type="ECO:0000256" key="9">
    <source>
        <dbReference type="ARBA" id="ARBA00024699"/>
    </source>
</evidence>
<evidence type="ECO:0000256" key="1">
    <source>
        <dbReference type="ARBA" id="ARBA00001974"/>
    </source>
</evidence>
<organism evidence="19 20">
    <name type="scientific">Coprinopsis marcescibilis</name>
    <name type="common">Agaric fungus</name>
    <name type="synonym">Psathyrella marcescibilis</name>
    <dbReference type="NCBI Taxonomy" id="230819"/>
    <lineage>
        <taxon>Eukaryota</taxon>
        <taxon>Fungi</taxon>
        <taxon>Dikarya</taxon>
        <taxon>Basidiomycota</taxon>
        <taxon>Agaricomycotina</taxon>
        <taxon>Agaricomycetes</taxon>
        <taxon>Agaricomycetidae</taxon>
        <taxon>Agaricales</taxon>
        <taxon>Agaricineae</taxon>
        <taxon>Psathyrellaceae</taxon>
        <taxon>Coprinopsis</taxon>
    </lineage>
</organism>
<dbReference type="EMBL" id="ML210339">
    <property type="protein sequence ID" value="TFK19470.1"/>
    <property type="molecule type" value="Genomic_DNA"/>
</dbReference>
<dbReference type="GO" id="GO:0033718">
    <property type="term" value="F:pyranose dehydrogenase (acceptor) activity"/>
    <property type="evidence" value="ECO:0007669"/>
    <property type="project" value="UniProtKB-EC"/>
</dbReference>
<comment type="catalytic activity">
    <reaction evidence="14">
        <text>a pyranoside + acceptor = a pyranosid-3,4-diulose + reduced acceptor.</text>
        <dbReference type="EC" id="1.1.99.29"/>
    </reaction>
</comment>
<dbReference type="EC" id="1.1.99.29" evidence="5"/>
<evidence type="ECO:0000256" key="5">
    <source>
        <dbReference type="ARBA" id="ARBA00013177"/>
    </source>
</evidence>
<evidence type="ECO:0000256" key="13">
    <source>
        <dbReference type="ARBA" id="ARBA00034050"/>
    </source>
</evidence>
<feature type="chain" id="PRO_5023013941" description="pyranose dehydrogenase (acceptor)" evidence="17">
    <location>
        <begin position="20"/>
        <end position="579"/>
    </location>
</feature>
<dbReference type="InterPro" id="IPR012132">
    <property type="entry name" value="GMC_OxRdtase"/>
</dbReference>
<evidence type="ECO:0000256" key="12">
    <source>
        <dbReference type="ARBA" id="ARBA00034029"/>
    </source>
</evidence>
<dbReference type="PROSITE" id="PS00624">
    <property type="entry name" value="GMC_OXRED_2"/>
    <property type="match status" value="1"/>
</dbReference>
<dbReference type="PANTHER" id="PTHR11552">
    <property type="entry name" value="GLUCOSE-METHANOL-CHOLINE GMC OXIDOREDUCTASE"/>
    <property type="match status" value="1"/>
</dbReference>
<dbReference type="Proteomes" id="UP000307440">
    <property type="component" value="Unassembled WGS sequence"/>
</dbReference>
<dbReference type="InterPro" id="IPR007867">
    <property type="entry name" value="GMC_OxRtase_C"/>
</dbReference>
<dbReference type="Gene3D" id="3.50.50.60">
    <property type="entry name" value="FAD/NAD(P)-binding domain"/>
    <property type="match status" value="1"/>
</dbReference>
<evidence type="ECO:0000256" key="4">
    <source>
        <dbReference type="ARBA" id="ARBA00011245"/>
    </source>
</evidence>
<dbReference type="OrthoDB" id="269227at2759"/>
<accession>A0A5C3KHB3</accession>
<keyword evidence="17" id="KW-0732">Signal</keyword>
<evidence type="ECO:0000256" key="14">
    <source>
        <dbReference type="ARBA" id="ARBA00034059"/>
    </source>
</evidence>
<comment type="similarity">
    <text evidence="3">Belongs to the GMC oxidoreductase family.</text>
</comment>
<comment type="cofactor">
    <cofactor evidence="1 16">
        <name>FAD</name>
        <dbReference type="ChEBI" id="CHEBI:57692"/>
    </cofactor>
</comment>
<evidence type="ECO:0000256" key="10">
    <source>
        <dbReference type="ARBA" id="ARBA00033986"/>
    </source>
</evidence>
<evidence type="ECO:0000256" key="3">
    <source>
        <dbReference type="ARBA" id="ARBA00010790"/>
    </source>
</evidence>
<comment type="subcellular location">
    <subcellularLocation>
        <location evidence="2">Secreted</location>
    </subcellularLocation>
</comment>
<feature type="signal peptide" evidence="17">
    <location>
        <begin position="1"/>
        <end position="19"/>
    </location>
</feature>
<dbReference type="InterPro" id="IPR000172">
    <property type="entry name" value="GMC_OxRdtase_N"/>
</dbReference>
<comment type="catalytic activity">
    <reaction evidence="13">
        <text>a pyranoside + acceptor = a pyranosid-3-ulose + reduced acceptor.</text>
        <dbReference type="EC" id="1.1.99.29"/>
    </reaction>
</comment>
<dbReference type="AlphaFoldDB" id="A0A5C3KHB3"/>
<evidence type="ECO:0000256" key="6">
    <source>
        <dbReference type="ARBA" id="ARBA00022525"/>
    </source>
</evidence>
<protein>
    <recommendedName>
        <fullName evidence="5">pyranose dehydrogenase (acceptor)</fullName>
        <ecNumber evidence="5">1.1.99.29</ecNumber>
    </recommendedName>
</protein>
<dbReference type="STRING" id="230819.A0A5C3KHB3"/>
<dbReference type="PANTHER" id="PTHR11552:SF147">
    <property type="entry name" value="CHOLINE DEHYDROGENASE, MITOCHONDRIAL"/>
    <property type="match status" value="1"/>
</dbReference>
<comment type="catalytic activity">
    <reaction evidence="11">
        <text>pyranose + acceptor = pyranos-2,3-diulose + reduced acceptor.</text>
        <dbReference type="EC" id="1.1.99.29"/>
    </reaction>
</comment>
<dbReference type="SUPFAM" id="SSF51905">
    <property type="entry name" value="FAD/NAD(P)-binding domain"/>
    <property type="match status" value="1"/>
</dbReference>
<sequence length="579" mass="63020">MKSLFFSAIVALAVHVAQARICHNIRELPAPRNFDFIVVGGGNAGAVLASRLTENLRFNVLLIEAGPDNEGELALEMPSRWTQIPNTYKWNYTTVVQPGLANRAHQYDRGHVLGGSTSINSMMYTRGARDDYDRWAQITGDNGWRWNNLFPLVQRHESWVPPAGGRDVTGQYNPGVHGTSGNVRVSLPWSGPDSFDARCIATTTTESEFDFNLDPNSGQPVGLAWIQSTIGNGERSSSAKAYLNTAVRDRPNLTILLNTYATRVLPSSPIRHGRESDIRTIEFAENAEGPRTTLTARRELILSAGAINTPKILLHSGIGDRNDLQSIGVPVIHHLPDVGKGLQDHLTVGSLWGKSAAPPVPMNPELALEMWNTNRTGPLTEAIGHQIYWAKIPSESSLFATHGNPAAGPNVPHIELALVNYGTIVGSFNVLMTPMSRGTVKIGSNNPFDAPIIDPNSLSHEFDLQAFAEGHRISKRFFSAPAWSDYVTVPISPDPDVVSTEAYYQYVRSSAITTLHACGTAAMSPRRSNSGVVDPDLRVKGVAGLRIVDASVFPFIPSGHTMAPTYFVAERAADLIRRG</sequence>
<dbReference type="Gene3D" id="3.30.560.10">
    <property type="entry name" value="Glucose Oxidase, domain 3"/>
    <property type="match status" value="1"/>
</dbReference>
<comment type="function">
    <text evidence="9">Catalyzes the single-oxidation or sequential double oxidation reaction of carbohydrates primarily at carbon-2 and/or carbon-3 with the concomitant reduction of the flavin. The enzyme exhibits a broad sugar substrate specificity, oxidizing different aldopyranoses to the corresponding C-1, C-2, C-3 or C-1,2, C-2,3 and C-3,4 (di)dehydro sugars with substrate-specific regioselectivity. Accepts only a narrow range of electron acceptors such as substituted benzoquinones and complexed metal ions and reacts extremely slowly with O(2) as acceptor. May play a role in the natural recycling of plant matter by oxidizing all major monosaccharides in lignocellulose and by reducing quinone compounds or reactive radical species generated during lignin depolymerization.</text>
</comment>
<comment type="catalytic activity">
    <reaction evidence="10">
        <text>pyranose + acceptor = pyranos-2-ulose + reduced acceptor.</text>
        <dbReference type="EC" id="1.1.99.29"/>
    </reaction>
</comment>
<keyword evidence="8 16" id="KW-0274">FAD</keyword>
<evidence type="ECO:0000256" key="17">
    <source>
        <dbReference type="SAM" id="SignalP"/>
    </source>
</evidence>
<evidence type="ECO:0000256" key="16">
    <source>
        <dbReference type="PIRSR" id="PIRSR000137-2"/>
    </source>
</evidence>
<proteinExistence type="inferred from homology"/>
<reference evidence="19 20" key="1">
    <citation type="journal article" date="2019" name="Nat. Ecol. Evol.">
        <title>Megaphylogeny resolves global patterns of mushroom evolution.</title>
        <authorList>
            <person name="Varga T."/>
            <person name="Krizsan K."/>
            <person name="Foldi C."/>
            <person name="Dima B."/>
            <person name="Sanchez-Garcia M."/>
            <person name="Sanchez-Ramirez S."/>
            <person name="Szollosi G.J."/>
            <person name="Szarkandi J.G."/>
            <person name="Papp V."/>
            <person name="Albert L."/>
            <person name="Andreopoulos W."/>
            <person name="Angelini C."/>
            <person name="Antonin V."/>
            <person name="Barry K.W."/>
            <person name="Bougher N.L."/>
            <person name="Buchanan P."/>
            <person name="Buyck B."/>
            <person name="Bense V."/>
            <person name="Catcheside P."/>
            <person name="Chovatia M."/>
            <person name="Cooper J."/>
            <person name="Damon W."/>
            <person name="Desjardin D."/>
            <person name="Finy P."/>
            <person name="Geml J."/>
            <person name="Haridas S."/>
            <person name="Hughes K."/>
            <person name="Justo A."/>
            <person name="Karasinski D."/>
            <person name="Kautmanova I."/>
            <person name="Kiss B."/>
            <person name="Kocsube S."/>
            <person name="Kotiranta H."/>
            <person name="LaButti K.M."/>
            <person name="Lechner B.E."/>
            <person name="Liimatainen K."/>
            <person name="Lipzen A."/>
            <person name="Lukacs Z."/>
            <person name="Mihaltcheva S."/>
            <person name="Morgado L.N."/>
            <person name="Niskanen T."/>
            <person name="Noordeloos M.E."/>
            <person name="Ohm R.A."/>
            <person name="Ortiz-Santana B."/>
            <person name="Ovrebo C."/>
            <person name="Racz N."/>
            <person name="Riley R."/>
            <person name="Savchenko A."/>
            <person name="Shiryaev A."/>
            <person name="Soop K."/>
            <person name="Spirin V."/>
            <person name="Szebenyi C."/>
            <person name="Tomsovsky M."/>
            <person name="Tulloss R.E."/>
            <person name="Uehling J."/>
            <person name="Grigoriev I.V."/>
            <person name="Vagvolgyi C."/>
            <person name="Papp T."/>
            <person name="Martin F.M."/>
            <person name="Miettinen O."/>
            <person name="Hibbett D.S."/>
            <person name="Nagy L.G."/>
        </authorList>
    </citation>
    <scope>NUCLEOTIDE SEQUENCE [LARGE SCALE GENOMIC DNA]</scope>
    <source>
        <strain evidence="19 20">CBS 121175</strain>
    </source>
</reference>
<dbReference type="PIRSF" id="PIRSF000137">
    <property type="entry name" value="Alcohol_oxidase"/>
    <property type="match status" value="1"/>
</dbReference>
<evidence type="ECO:0000313" key="19">
    <source>
        <dbReference type="EMBL" id="TFK19470.1"/>
    </source>
</evidence>
<keyword evidence="20" id="KW-1185">Reference proteome</keyword>
<comment type="catalytic activity">
    <reaction evidence="12">
        <text>pyranose + acceptor = pyranos-3-ulose + reduced acceptor.</text>
        <dbReference type="EC" id="1.1.99.29"/>
    </reaction>
</comment>
<dbReference type="Pfam" id="PF05199">
    <property type="entry name" value="GMC_oxred_C"/>
    <property type="match status" value="1"/>
</dbReference>
<evidence type="ECO:0000259" key="18">
    <source>
        <dbReference type="PROSITE" id="PS00624"/>
    </source>
</evidence>
<dbReference type="Pfam" id="PF00732">
    <property type="entry name" value="GMC_oxred_N"/>
    <property type="match status" value="1"/>
</dbReference>
<evidence type="ECO:0000256" key="2">
    <source>
        <dbReference type="ARBA" id="ARBA00004613"/>
    </source>
</evidence>
<dbReference type="GO" id="GO:0050660">
    <property type="term" value="F:flavin adenine dinucleotide binding"/>
    <property type="evidence" value="ECO:0007669"/>
    <property type="project" value="InterPro"/>
</dbReference>
<dbReference type="SUPFAM" id="SSF54373">
    <property type="entry name" value="FAD-linked reductases, C-terminal domain"/>
    <property type="match status" value="1"/>
</dbReference>
<evidence type="ECO:0000256" key="11">
    <source>
        <dbReference type="ARBA" id="ARBA00034010"/>
    </source>
</evidence>
<evidence type="ECO:0000313" key="20">
    <source>
        <dbReference type="Proteomes" id="UP000307440"/>
    </source>
</evidence>
<evidence type="ECO:0000256" key="7">
    <source>
        <dbReference type="ARBA" id="ARBA00022630"/>
    </source>
</evidence>
<feature type="domain" description="Glucose-methanol-choline oxidoreductase N-terminal" evidence="18">
    <location>
        <begin position="305"/>
        <end position="319"/>
    </location>
</feature>
<comment type="subunit">
    <text evidence="4">Monomer.</text>
</comment>
<dbReference type="InterPro" id="IPR036188">
    <property type="entry name" value="FAD/NAD-bd_sf"/>
</dbReference>
<keyword evidence="7" id="KW-0285">Flavoprotein</keyword>
<feature type="binding site" evidence="16">
    <location>
        <position position="112"/>
    </location>
    <ligand>
        <name>FAD</name>
        <dbReference type="ChEBI" id="CHEBI:57692"/>
    </ligand>
</feature>
<keyword evidence="6" id="KW-0964">Secreted</keyword>
<evidence type="ECO:0000256" key="8">
    <source>
        <dbReference type="ARBA" id="ARBA00022827"/>
    </source>
</evidence>
<name>A0A5C3KHB3_COPMA</name>
<dbReference type="GO" id="GO:0005576">
    <property type="term" value="C:extracellular region"/>
    <property type="evidence" value="ECO:0007669"/>
    <property type="project" value="UniProtKB-SubCell"/>
</dbReference>